<dbReference type="RefSeq" id="WP_041957669.1">
    <property type="nucleotide sequence ID" value="NZ_JRPN01000020.1"/>
</dbReference>
<sequence length="85" mass="9765">MRKASPAPAGRFRDIVARIGAAFRAQREIDAKRALRRYSHLLEQSHETSRLNEIIPVCNEEDTFENANRVDPRERAAGRTTFERA</sequence>
<dbReference type="AlphaFoldDB" id="A0A0A3XTB6"/>
<evidence type="ECO:0000313" key="3">
    <source>
        <dbReference type="Proteomes" id="UP000030377"/>
    </source>
</evidence>
<protein>
    <submittedName>
        <fullName evidence="2">Uncharacterized protein</fullName>
    </submittedName>
</protein>
<accession>A0A0A3XTB6</accession>
<dbReference type="Proteomes" id="UP000030377">
    <property type="component" value="Unassembled WGS sequence"/>
</dbReference>
<dbReference type="STRING" id="375.BKD09_RS30965"/>
<comment type="caution">
    <text evidence="2">The sequence shown here is derived from an EMBL/GenBank/DDBJ whole genome shotgun (WGS) entry which is preliminary data.</text>
</comment>
<proteinExistence type="predicted"/>
<name>A0A0A3XTB6_BRAJP</name>
<organism evidence="2 3">
    <name type="scientific">Bradyrhizobium japonicum</name>
    <dbReference type="NCBI Taxonomy" id="375"/>
    <lineage>
        <taxon>Bacteria</taxon>
        <taxon>Pseudomonadati</taxon>
        <taxon>Pseudomonadota</taxon>
        <taxon>Alphaproteobacteria</taxon>
        <taxon>Hyphomicrobiales</taxon>
        <taxon>Nitrobacteraceae</taxon>
        <taxon>Bradyrhizobium</taxon>
    </lineage>
</organism>
<feature type="region of interest" description="Disordered" evidence="1">
    <location>
        <begin position="66"/>
        <end position="85"/>
    </location>
</feature>
<feature type="compositionally biased region" description="Basic and acidic residues" evidence="1">
    <location>
        <begin position="68"/>
        <end position="85"/>
    </location>
</feature>
<evidence type="ECO:0000256" key="1">
    <source>
        <dbReference type="SAM" id="MobiDB-lite"/>
    </source>
</evidence>
<reference evidence="2 3" key="1">
    <citation type="submission" date="2014-09" db="EMBL/GenBank/DDBJ databases">
        <title>Draft genome of Bradyrhizobium japonicum Is-34.</title>
        <authorList>
            <person name="Tsurumaru H."/>
            <person name="Yamakawa T."/>
            <person name="Hashimoto S."/>
            <person name="Okizaki K."/>
            <person name="Kanesaki Y."/>
            <person name="Yoshikawa H."/>
            <person name="Yajima S."/>
        </authorList>
    </citation>
    <scope>NUCLEOTIDE SEQUENCE [LARGE SCALE GENOMIC DNA]</scope>
    <source>
        <strain evidence="2 3">Is-34</strain>
    </source>
</reference>
<dbReference type="EMBL" id="JRPN01000020">
    <property type="protein sequence ID" value="KGT76406.1"/>
    <property type="molecule type" value="Genomic_DNA"/>
</dbReference>
<evidence type="ECO:0000313" key="2">
    <source>
        <dbReference type="EMBL" id="KGT76406.1"/>
    </source>
</evidence>
<gene>
    <name evidence="2" type="ORF">MA20_26840</name>
</gene>